<evidence type="ECO:0000313" key="1">
    <source>
        <dbReference type="EMBL" id="MTT31465.1"/>
    </source>
</evidence>
<dbReference type="SUPFAM" id="SSF143880">
    <property type="entry name" value="NE0471 N-terminal domain-like"/>
    <property type="match status" value="1"/>
</dbReference>
<organism evidence="1 2">
    <name type="scientific">Terrilactibacillus tamarindi</name>
    <dbReference type="NCBI Taxonomy" id="2599694"/>
    <lineage>
        <taxon>Bacteria</taxon>
        <taxon>Bacillati</taxon>
        <taxon>Bacillota</taxon>
        <taxon>Bacilli</taxon>
        <taxon>Bacillales</taxon>
        <taxon>Bacillaceae</taxon>
        <taxon>Terrilactibacillus</taxon>
    </lineage>
</organism>
<accession>A0A6N8CRA6</accession>
<keyword evidence="2" id="KW-1185">Reference proteome</keyword>
<dbReference type="EMBL" id="WNHB01000006">
    <property type="protein sequence ID" value="MTT31465.1"/>
    <property type="molecule type" value="Genomic_DNA"/>
</dbReference>
<evidence type="ECO:0000313" key="2">
    <source>
        <dbReference type="Proteomes" id="UP000440978"/>
    </source>
</evidence>
<reference evidence="1 2" key="1">
    <citation type="submission" date="2019-11" db="EMBL/GenBank/DDBJ databases">
        <title>Terrilactibacillus tamarindus sp. nov. BCM23-1 isolated from bark of Tamarindus indica.</title>
        <authorList>
            <person name="Kingkaew E."/>
            <person name="Tanasupawat S."/>
        </authorList>
    </citation>
    <scope>NUCLEOTIDE SEQUENCE [LARGE SCALE GENOMIC DNA]</scope>
    <source>
        <strain evidence="1 2">BCM23-1</strain>
    </source>
</reference>
<name>A0A6N8CRA6_9BACI</name>
<dbReference type="Proteomes" id="UP000440978">
    <property type="component" value="Unassembled WGS sequence"/>
</dbReference>
<comment type="caution">
    <text evidence="1">The sequence shown here is derived from an EMBL/GenBank/DDBJ whole genome shotgun (WGS) entry which is preliminary data.</text>
</comment>
<proteinExistence type="predicted"/>
<dbReference type="InterPro" id="IPR036782">
    <property type="entry name" value="NE0471-like_N"/>
</dbReference>
<dbReference type="OrthoDB" id="162796at2"/>
<gene>
    <name evidence="1" type="ORF">GMB86_05455</name>
</gene>
<sequence length="69" mass="8049">MERREKGMRVKSIFTGTFKIILAFDNGEYRLLDIKQFLQNDNMGKLAEIRDEIDMFRTAFIDENSGTVA</sequence>
<dbReference type="AlphaFoldDB" id="A0A6N8CRA6"/>
<protein>
    <submittedName>
        <fullName evidence="1">DUF2442 domain-containing protein</fullName>
    </submittedName>
</protein>